<name>A0AAE0PEA0_SORBR</name>
<dbReference type="EMBL" id="JAUTDP010000006">
    <property type="protein sequence ID" value="KAK3398300.1"/>
    <property type="molecule type" value="Genomic_DNA"/>
</dbReference>
<gene>
    <name evidence="2" type="ORF">B0T20DRAFT_469296</name>
</gene>
<dbReference type="Proteomes" id="UP001281003">
    <property type="component" value="Unassembled WGS sequence"/>
</dbReference>
<protein>
    <submittedName>
        <fullName evidence="2">Heterokaryon incompatibility protein-domain-containing protein</fullName>
    </submittedName>
</protein>
<evidence type="ECO:0000313" key="3">
    <source>
        <dbReference type="Proteomes" id="UP001281003"/>
    </source>
</evidence>
<reference evidence="2" key="1">
    <citation type="journal article" date="2023" name="Mol. Phylogenet. Evol.">
        <title>Genome-scale phylogeny and comparative genomics of the fungal order Sordariales.</title>
        <authorList>
            <person name="Hensen N."/>
            <person name="Bonometti L."/>
            <person name="Westerberg I."/>
            <person name="Brannstrom I.O."/>
            <person name="Guillou S."/>
            <person name="Cros-Aarteil S."/>
            <person name="Calhoun S."/>
            <person name="Haridas S."/>
            <person name="Kuo A."/>
            <person name="Mondo S."/>
            <person name="Pangilinan J."/>
            <person name="Riley R."/>
            <person name="LaButti K."/>
            <person name="Andreopoulos B."/>
            <person name="Lipzen A."/>
            <person name="Chen C."/>
            <person name="Yan M."/>
            <person name="Daum C."/>
            <person name="Ng V."/>
            <person name="Clum A."/>
            <person name="Steindorff A."/>
            <person name="Ohm R.A."/>
            <person name="Martin F."/>
            <person name="Silar P."/>
            <person name="Natvig D.O."/>
            <person name="Lalanne C."/>
            <person name="Gautier V."/>
            <person name="Ament-Velasquez S.L."/>
            <person name="Kruys A."/>
            <person name="Hutchinson M.I."/>
            <person name="Powell A.J."/>
            <person name="Barry K."/>
            <person name="Miller A.N."/>
            <person name="Grigoriev I.V."/>
            <person name="Debuchy R."/>
            <person name="Gladieux P."/>
            <person name="Hiltunen Thoren M."/>
            <person name="Johannesson H."/>
        </authorList>
    </citation>
    <scope>NUCLEOTIDE SEQUENCE</scope>
    <source>
        <strain evidence="2">FGSC 1904</strain>
    </source>
</reference>
<dbReference type="PANTHER" id="PTHR33112">
    <property type="entry name" value="DOMAIN PROTEIN, PUTATIVE-RELATED"/>
    <property type="match status" value="1"/>
</dbReference>
<dbReference type="InterPro" id="IPR010730">
    <property type="entry name" value="HET"/>
</dbReference>
<dbReference type="Pfam" id="PF06985">
    <property type="entry name" value="HET"/>
    <property type="match status" value="1"/>
</dbReference>
<evidence type="ECO:0000259" key="1">
    <source>
        <dbReference type="Pfam" id="PF06985"/>
    </source>
</evidence>
<comment type="caution">
    <text evidence="2">The sequence shown here is derived from an EMBL/GenBank/DDBJ whole genome shotgun (WGS) entry which is preliminary data.</text>
</comment>
<accession>A0AAE0PEA0</accession>
<keyword evidence="3" id="KW-1185">Reference proteome</keyword>
<sequence length="707" mass="78355">MSTPNSCNICCNLRPPYHMYYDGKPYSTTHWTHTPSELITSAKGGCAYCRFVLEAIRYFDPVEFPVNVTSFVSPAGGCNLRVDYTQKGAVGFQVYTPLGTFPFWSGWEIYHEPAWPGITHSAELSPSPDSPEAMKFIRSCLQTCNEHHSNCSTASSQPPTRLIDVCPDGLDSSYVRLIETHSPPSLSPKEFPCIALSYCWGTGKTLTTLTTNYSSLTAGFLSSTLPQTLQDAVVVTRKIGQRYVWIDALCIIQDSASDWEVEASRMASVYRNAWLTVVAATAGGSDEGFLGQAHLSAGENWKMPYRVTWPQPTGQGMKKPEGNKGTILAARLAFTDLEHSHSRTRDKLQRIPNPWATRAWTFQEQLLSKRMLLFTGYELRWICSVANVCECTYLQQHHQQQQEREAGDPLARSIFPLPETKEEVYETWHDVVEEYTNRSLTYQTDRLPAVAGLAKVVSERLEALSNGPAAPAMGKKKKTRYLAGLWQGNLTMDLAWRARFVAPPSQPTTSTPNSGATCTCPSSGAGTAYIAPTFSWASITNPVCCRLSQPGWKPRCVVLDAGCEVVTDANPLGRVKSGFVTLRGHLLKSTLIDPYSGKGDLYYTLPDGWGGEERLKVYPDQLLEEVDVPLSVHQPQGDAASVAVRHRKEQRLAVYFLVLGLSTDDNHQGKFERVGLAIGEVEEIAGAWDLRRITVLTPETSSDIARW</sequence>
<organism evidence="2 3">
    <name type="scientific">Sordaria brevicollis</name>
    <dbReference type="NCBI Taxonomy" id="83679"/>
    <lineage>
        <taxon>Eukaryota</taxon>
        <taxon>Fungi</taxon>
        <taxon>Dikarya</taxon>
        <taxon>Ascomycota</taxon>
        <taxon>Pezizomycotina</taxon>
        <taxon>Sordariomycetes</taxon>
        <taxon>Sordariomycetidae</taxon>
        <taxon>Sordariales</taxon>
        <taxon>Sordariaceae</taxon>
        <taxon>Sordaria</taxon>
    </lineage>
</organism>
<dbReference type="AlphaFoldDB" id="A0AAE0PEA0"/>
<dbReference type="PANTHER" id="PTHR33112:SF16">
    <property type="entry name" value="HETEROKARYON INCOMPATIBILITY DOMAIN-CONTAINING PROTEIN"/>
    <property type="match status" value="1"/>
</dbReference>
<evidence type="ECO:0000313" key="2">
    <source>
        <dbReference type="EMBL" id="KAK3398300.1"/>
    </source>
</evidence>
<proteinExistence type="predicted"/>
<reference evidence="2" key="2">
    <citation type="submission" date="2023-07" db="EMBL/GenBank/DDBJ databases">
        <authorList>
            <consortium name="Lawrence Berkeley National Laboratory"/>
            <person name="Haridas S."/>
            <person name="Hensen N."/>
            <person name="Bonometti L."/>
            <person name="Westerberg I."/>
            <person name="Brannstrom I.O."/>
            <person name="Guillou S."/>
            <person name="Cros-Aarteil S."/>
            <person name="Calhoun S."/>
            <person name="Kuo A."/>
            <person name="Mondo S."/>
            <person name="Pangilinan J."/>
            <person name="Riley R."/>
            <person name="LaButti K."/>
            <person name="Andreopoulos B."/>
            <person name="Lipzen A."/>
            <person name="Chen C."/>
            <person name="Yanf M."/>
            <person name="Daum C."/>
            <person name="Ng V."/>
            <person name="Clum A."/>
            <person name="Steindorff A."/>
            <person name="Ohm R."/>
            <person name="Martin F."/>
            <person name="Silar P."/>
            <person name="Natvig D."/>
            <person name="Lalanne C."/>
            <person name="Gautier V."/>
            <person name="Ament-velasquez S.L."/>
            <person name="Kruys A."/>
            <person name="Hutchinson M.I."/>
            <person name="Powell A.J."/>
            <person name="Barry K."/>
            <person name="Miller A.N."/>
            <person name="Grigoriev I.V."/>
            <person name="Debuchy R."/>
            <person name="Gladieux P."/>
            <person name="Thoren M.H."/>
            <person name="Johannesson H."/>
        </authorList>
    </citation>
    <scope>NUCLEOTIDE SEQUENCE</scope>
    <source>
        <strain evidence="2">FGSC 1904</strain>
    </source>
</reference>
<feature type="domain" description="Heterokaryon incompatibility" evidence="1">
    <location>
        <begin position="195"/>
        <end position="364"/>
    </location>
</feature>